<comment type="caution">
    <text evidence="3">The sequence shown here is derived from an EMBL/GenBank/DDBJ whole genome shotgun (WGS) entry which is preliminary data.</text>
</comment>
<dbReference type="RefSeq" id="WP_272746272.1">
    <property type="nucleotide sequence ID" value="NZ_JAQQKX010000001.1"/>
</dbReference>
<proteinExistence type="predicted"/>
<feature type="domain" description="Autotransporter" evidence="2">
    <location>
        <begin position="797"/>
        <end position="1074"/>
    </location>
</feature>
<protein>
    <submittedName>
        <fullName evidence="3">Autotransporter domain-containing protein</fullName>
    </submittedName>
</protein>
<name>A0ABT5HNV9_9CAUL</name>
<feature type="signal peptide" evidence="1">
    <location>
        <begin position="1"/>
        <end position="24"/>
    </location>
</feature>
<evidence type="ECO:0000259" key="2">
    <source>
        <dbReference type="PROSITE" id="PS51208"/>
    </source>
</evidence>
<accession>A0ABT5HNV9</accession>
<dbReference type="SMART" id="SM00869">
    <property type="entry name" value="Autotransporter"/>
    <property type="match status" value="1"/>
</dbReference>
<sequence>MRKSHLFNATALGLVMAVALGAQAQAETSITTATTTPVRTATIGTGGTADDINITSAGTITLKDANARAVTIDSNNKLTMAGAIDMSASGDNATAIYVDGGRTGSVSVSGKITVTDDYTPTDTDSPVDGITDGAFATGTGRYAFRSAGTTPYVGNIDFLAATTTTTGSVILVEGNNSYGVRFENALTGNLTHKGSLTVVGNNARGFSFENAVTGRLIIGGSVGVLGEGATALNLTGGVNGAVIIDGTIAGSGYRLTSIPDQATLDKLQAEDKLQAGPLINIASNITQGLLIQSAITNTDAATVTTPNNDEDGNGIDDTLDGAASLSQFGGAAALRIGSATQDITLNAINIASTATDLYKDQKFGLVVRGSVTSAGVLDGIAAKAIETGGLGRTVLFENGILIAGSVSSSSYLAENRAVSLLSGTQAAKFNVSGLVKGTAASKTNQTAYGIYIGTGANVPELNIAGSVQAAGIGSKSNATAIFDASNLLARVTNTGNISASLTATDDDGDGVIDTSTNRAVAIDTRGNTLGLTLTQTDLKPDDDTVAAPFITGDILLGSGADVLNINGGFILGNIDFGGGANSLTINTKAIVAGKMTGSGTVNLDIVNGSLNLALGSRLNLSQLNVRKDGTLRFIPDTTAPGTALLVSAGPAVFETGAKVQIGMSKIVKAPTRYTLLTASSITLGTLDTASLDANIPYLYKAALSTDTAKTSLFADVRLRTQSETTLTANEFAAFDAIMTAAQGSTGATNALLDPITATGFEKAYLSFLPDYSGETLLSLAKGNDALSRTLASQSVIPPTGENQYWLQEYGYQVTRDRAEVTGFDARGFAFAGGVERGLTSTQAAGLYLGYTAASPSDTFASPEEDMTATDLSLGVYWRLDTGSGLKSWVRAGAGYTKLESTRQILEGTFISRNEATWNGVSYSGSVGASYGFEAGWLSLTPLLSADYYGLKEDAHTETGGDVAFDLSVEERTSHILSGSAILNIGRSDKNALFRPELWVGYRNNFSVEIGDTVARYGTQTPFTLHGGTVEGGGPVAGLRIAASNEYSYFGIEGEYEKQDAYENVSLSLRARFQF</sequence>
<evidence type="ECO:0000313" key="3">
    <source>
        <dbReference type="EMBL" id="MDC7681750.1"/>
    </source>
</evidence>
<dbReference type="Proteomes" id="UP001214854">
    <property type="component" value="Unassembled WGS sequence"/>
</dbReference>
<keyword evidence="1" id="KW-0732">Signal</keyword>
<keyword evidence="4" id="KW-1185">Reference proteome</keyword>
<dbReference type="PROSITE" id="PS51208">
    <property type="entry name" value="AUTOTRANSPORTER"/>
    <property type="match status" value="1"/>
</dbReference>
<gene>
    <name evidence="3" type="ORF">PQU92_00540</name>
</gene>
<dbReference type="Gene3D" id="2.40.128.130">
    <property type="entry name" value="Autotransporter beta-domain"/>
    <property type="match status" value="1"/>
</dbReference>
<dbReference type="Pfam" id="PF03797">
    <property type="entry name" value="Autotransporter"/>
    <property type="match status" value="1"/>
</dbReference>
<organism evidence="3 4">
    <name type="scientific">Asticcacaulis aquaticus</name>
    <dbReference type="NCBI Taxonomy" id="2984212"/>
    <lineage>
        <taxon>Bacteria</taxon>
        <taxon>Pseudomonadati</taxon>
        <taxon>Pseudomonadota</taxon>
        <taxon>Alphaproteobacteria</taxon>
        <taxon>Caulobacterales</taxon>
        <taxon>Caulobacteraceae</taxon>
        <taxon>Asticcacaulis</taxon>
    </lineage>
</organism>
<dbReference type="SUPFAM" id="SSF103515">
    <property type="entry name" value="Autotransporter"/>
    <property type="match status" value="1"/>
</dbReference>
<dbReference type="InterPro" id="IPR005546">
    <property type="entry name" value="Autotransporte_beta"/>
</dbReference>
<dbReference type="EMBL" id="JAQQKX010000001">
    <property type="protein sequence ID" value="MDC7681750.1"/>
    <property type="molecule type" value="Genomic_DNA"/>
</dbReference>
<evidence type="ECO:0000256" key="1">
    <source>
        <dbReference type="SAM" id="SignalP"/>
    </source>
</evidence>
<reference evidence="3 4" key="1">
    <citation type="submission" date="2023-01" db="EMBL/GenBank/DDBJ databases">
        <title>Novel species of the genus Asticcacaulis isolated from rivers.</title>
        <authorList>
            <person name="Lu H."/>
        </authorList>
    </citation>
    <scope>NUCLEOTIDE SEQUENCE [LARGE SCALE GENOMIC DNA]</scope>
    <source>
        <strain evidence="3 4">BYS171W</strain>
    </source>
</reference>
<evidence type="ECO:0000313" key="4">
    <source>
        <dbReference type="Proteomes" id="UP001214854"/>
    </source>
</evidence>
<dbReference type="InterPro" id="IPR036709">
    <property type="entry name" value="Autotransporte_beta_dom_sf"/>
</dbReference>
<feature type="chain" id="PRO_5046941087" evidence="1">
    <location>
        <begin position="25"/>
        <end position="1074"/>
    </location>
</feature>